<dbReference type="CDD" id="cd11079">
    <property type="entry name" value="Cyp_unk"/>
    <property type="match status" value="1"/>
</dbReference>
<proteinExistence type="inferred from homology"/>
<comment type="caution">
    <text evidence="3">The sequence shown here is derived from an EMBL/GenBank/DDBJ whole genome shotgun (WGS) entry which is preliminary data.</text>
</comment>
<name>A0ABP6UUY0_9ACTN</name>
<dbReference type="PRINTS" id="PR00359">
    <property type="entry name" value="BP450"/>
</dbReference>
<dbReference type="PANTHER" id="PTHR46696">
    <property type="entry name" value="P450, PUTATIVE (EUROFUNG)-RELATED"/>
    <property type="match status" value="1"/>
</dbReference>
<dbReference type="InterPro" id="IPR001128">
    <property type="entry name" value="Cyt_P450"/>
</dbReference>
<evidence type="ECO:0000256" key="1">
    <source>
        <dbReference type="ARBA" id="ARBA00010617"/>
    </source>
</evidence>
<gene>
    <name evidence="3" type="ORF">GCM10022263_02880</name>
</gene>
<protein>
    <submittedName>
        <fullName evidence="3">Cytochrome P450</fullName>
    </submittedName>
</protein>
<dbReference type="Gene3D" id="1.10.630.10">
    <property type="entry name" value="Cytochrome P450"/>
    <property type="match status" value="1"/>
</dbReference>
<reference evidence="4" key="1">
    <citation type="journal article" date="2019" name="Int. J. Syst. Evol. Microbiol.">
        <title>The Global Catalogue of Microorganisms (GCM) 10K type strain sequencing project: providing services to taxonomists for standard genome sequencing and annotation.</title>
        <authorList>
            <consortium name="The Broad Institute Genomics Platform"/>
            <consortium name="The Broad Institute Genome Sequencing Center for Infectious Disease"/>
            <person name="Wu L."/>
            <person name="Ma J."/>
        </authorList>
    </citation>
    <scope>NUCLEOTIDE SEQUENCE [LARGE SCALE GENOMIC DNA]</scope>
    <source>
        <strain evidence="4">JCM 17460</strain>
    </source>
</reference>
<keyword evidence="4" id="KW-1185">Reference proteome</keyword>
<dbReference type="InterPro" id="IPR017972">
    <property type="entry name" value="Cyt_P450_CS"/>
</dbReference>
<dbReference type="PANTHER" id="PTHR46696:SF6">
    <property type="entry name" value="P450, PUTATIVE (EUROFUNG)-RELATED"/>
    <property type="match status" value="1"/>
</dbReference>
<keyword evidence="2" id="KW-0560">Oxidoreductase</keyword>
<dbReference type="PROSITE" id="PS00086">
    <property type="entry name" value="CYTOCHROME_P450"/>
    <property type="match status" value="1"/>
</dbReference>
<dbReference type="SUPFAM" id="SSF48264">
    <property type="entry name" value="Cytochrome P450"/>
    <property type="match status" value="1"/>
</dbReference>
<keyword evidence="2" id="KW-0408">Iron</keyword>
<dbReference type="InterPro" id="IPR036396">
    <property type="entry name" value="Cyt_P450_sf"/>
</dbReference>
<evidence type="ECO:0000256" key="2">
    <source>
        <dbReference type="RuleBase" id="RU000461"/>
    </source>
</evidence>
<keyword evidence="2" id="KW-0503">Monooxygenase</keyword>
<dbReference type="Proteomes" id="UP001500301">
    <property type="component" value="Unassembled WGS sequence"/>
</dbReference>
<evidence type="ECO:0000313" key="3">
    <source>
        <dbReference type="EMBL" id="GAA3518569.1"/>
    </source>
</evidence>
<sequence length="435" mass="47839">MLHGERASLSRRTRWAWREPTMPEVPSPAAPAVAMLDLIRLVEEETKRSVLVGDPIEIEVERGRGWVDDQRVQFDAMRARCPVARLEDAWLVLGHAEVIAAATDPVAFSSAVTARRAIPNSLDGPEHAAYRAVVDRYLTPERVSRVEPACREIAASIVAGLPRGETVKTLARIGIPYAVRSQSAWLGWPSDLQDELVTWIRDNHNATRSGDRAQTRAVAERFDRIIGSLVEARRDEPAGDVTAALMRETVHGRALGEDEIVSILRNWTAGDLGSLATSVGVIVHFLAARPEVQRQVRQLVADGEQAGLEAAVEEILRIDDPFVSNRRRTTGVVELGGESIPQGALVLLNWTAANRDPLVFGDPDAFEPQRHAEANLVFGIGPHICPGRALTLMELRVITEALVRETAWIELSTERPAVREEPPVGGWARVPVVLR</sequence>
<comment type="similarity">
    <text evidence="1 2">Belongs to the cytochrome P450 family.</text>
</comment>
<dbReference type="EMBL" id="BAABBB010000003">
    <property type="protein sequence ID" value="GAA3518569.1"/>
    <property type="molecule type" value="Genomic_DNA"/>
</dbReference>
<keyword evidence="2" id="KW-0349">Heme</keyword>
<evidence type="ECO:0000313" key="4">
    <source>
        <dbReference type="Proteomes" id="UP001500301"/>
    </source>
</evidence>
<dbReference type="InterPro" id="IPR002397">
    <property type="entry name" value="Cyt_P450_B"/>
</dbReference>
<keyword evidence="2" id="KW-0479">Metal-binding</keyword>
<organism evidence="3 4">
    <name type="scientific">Nocardioides daeguensis</name>
    <dbReference type="NCBI Taxonomy" id="908359"/>
    <lineage>
        <taxon>Bacteria</taxon>
        <taxon>Bacillati</taxon>
        <taxon>Actinomycetota</taxon>
        <taxon>Actinomycetes</taxon>
        <taxon>Propionibacteriales</taxon>
        <taxon>Nocardioidaceae</taxon>
        <taxon>Nocardioides</taxon>
    </lineage>
</organism>
<dbReference type="Pfam" id="PF00067">
    <property type="entry name" value="p450"/>
    <property type="match status" value="1"/>
</dbReference>
<accession>A0ABP6UUY0</accession>